<keyword evidence="2" id="KW-1185">Reference proteome</keyword>
<sequence>MLELDTELVKITHINTRNEKHGDEPVLAVDLKLQARLSNDVLSLFSPMLKASFYHKDESVQGDLVTDPGYLPNLKHPSIGPVKWAGDWEHHVLTVHNGVRAADDIVLDEARINKVQFDFQEGGTVFVNFRAQVHPDEKTAAKLLSLLGQEVHMSLRYDEPDELPEAA</sequence>
<dbReference type="EMBL" id="CP098736">
    <property type="protein sequence ID" value="USE79024.1"/>
    <property type="molecule type" value="Genomic_DNA"/>
</dbReference>
<accession>A0ABY4VPA1</accession>
<proteinExistence type="predicted"/>
<dbReference type="Proteomes" id="UP001056648">
    <property type="component" value="Chromosome 2"/>
</dbReference>
<evidence type="ECO:0000313" key="1">
    <source>
        <dbReference type="EMBL" id="USE79024.1"/>
    </source>
</evidence>
<reference evidence="1" key="1">
    <citation type="submission" date="2022-06" db="EMBL/GenBank/DDBJ databases">
        <title>Complete genome sequence and characterization of Cupriavidus gilardii QJ1 isolated from contaminating cells.</title>
        <authorList>
            <person name="Qi J."/>
        </authorList>
    </citation>
    <scope>NUCLEOTIDE SEQUENCE</scope>
    <source>
        <strain evidence="1">QJ1</strain>
    </source>
</reference>
<evidence type="ECO:0000313" key="2">
    <source>
        <dbReference type="Proteomes" id="UP001056648"/>
    </source>
</evidence>
<organism evidence="1 2">
    <name type="scientific">Cupriavidus gilardii</name>
    <dbReference type="NCBI Taxonomy" id="82541"/>
    <lineage>
        <taxon>Bacteria</taxon>
        <taxon>Pseudomonadati</taxon>
        <taxon>Pseudomonadota</taxon>
        <taxon>Betaproteobacteria</taxon>
        <taxon>Burkholderiales</taxon>
        <taxon>Burkholderiaceae</taxon>
        <taxon>Cupriavidus</taxon>
    </lineage>
</organism>
<protein>
    <submittedName>
        <fullName evidence="1">Uncharacterized protein</fullName>
    </submittedName>
</protein>
<dbReference type="RefSeq" id="WP_252252746.1">
    <property type="nucleotide sequence ID" value="NZ_CP098736.1"/>
</dbReference>
<name>A0ABY4VPA1_9BURK</name>
<gene>
    <name evidence="1" type="ORF">NDR89_20520</name>
</gene>